<reference evidence="4" key="1">
    <citation type="submission" date="2022-07" db="EMBL/GenBank/DDBJ databases">
        <authorList>
            <person name="Macas J."/>
            <person name="Novak P."/>
            <person name="Neumann P."/>
        </authorList>
    </citation>
    <scope>NUCLEOTIDE SEQUENCE</scope>
</reference>
<dbReference type="SUPFAM" id="SSF49599">
    <property type="entry name" value="TRAF domain-like"/>
    <property type="match status" value="1"/>
</dbReference>
<dbReference type="CDD" id="cd00121">
    <property type="entry name" value="MATH"/>
    <property type="match status" value="1"/>
</dbReference>
<dbReference type="Proteomes" id="UP001152523">
    <property type="component" value="Unassembled WGS sequence"/>
</dbReference>
<dbReference type="PROSITE" id="PS50144">
    <property type="entry name" value="MATH"/>
    <property type="match status" value="1"/>
</dbReference>
<dbReference type="EMBL" id="CAMAPF010000087">
    <property type="protein sequence ID" value="CAH9096566.1"/>
    <property type="molecule type" value="Genomic_DNA"/>
</dbReference>
<name>A0AAV0DET0_9ASTE</name>
<dbReference type="InterPro" id="IPR002083">
    <property type="entry name" value="MATH/TRAF_dom"/>
</dbReference>
<dbReference type="PANTHER" id="PTHR46236:SF35">
    <property type="entry name" value="MATH DOMAIN-CONTAINING PROTEIN"/>
    <property type="match status" value="1"/>
</dbReference>
<dbReference type="SMART" id="SM00061">
    <property type="entry name" value="MATH"/>
    <property type="match status" value="1"/>
</dbReference>
<gene>
    <name evidence="4" type="ORF">CEPIT_LOCUS13786</name>
</gene>
<protein>
    <recommendedName>
        <fullName evidence="3">MATH domain-containing protein</fullName>
    </recommendedName>
</protein>
<organism evidence="4 5">
    <name type="scientific">Cuscuta epithymum</name>
    <dbReference type="NCBI Taxonomy" id="186058"/>
    <lineage>
        <taxon>Eukaryota</taxon>
        <taxon>Viridiplantae</taxon>
        <taxon>Streptophyta</taxon>
        <taxon>Embryophyta</taxon>
        <taxon>Tracheophyta</taxon>
        <taxon>Spermatophyta</taxon>
        <taxon>Magnoliopsida</taxon>
        <taxon>eudicotyledons</taxon>
        <taxon>Gunneridae</taxon>
        <taxon>Pentapetalae</taxon>
        <taxon>asterids</taxon>
        <taxon>lamiids</taxon>
        <taxon>Solanales</taxon>
        <taxon>Convolvulaceae</taxon>
        <taxon>Cuscuteae</taxon>
        <taxon>Cuscuta</taxon>
        <taxon>Cuscuta subgen. Cuscuta</taxon>
    </lineage>
</organism>
<dbReference type="PANTHER" id="PTHR46236">
    <property type="entry name" value="TRAF-LIKE SUPERFAMILY PROTEIN"/>
    <property type="match status" value="1"/>
</dbReference>
<dbReference type="InterPro" id="IPR050804">
    <property type="entry name" value="MCC"/>
</dbReference>
<comment type="caution">
    <text evidence="4">The sequence shown here is derived from an EMBL/GenBank/DDBJ whole genome shotgun (WGS) entry which is preliminary data.</text>
</comment>
<keyword evidence="5" id="KW-1185">Reference proteome</keyword>
<evidence type="ECO:0000256" key="1">
    <source>
        <dbReference type="ARBA" id="ARBA00023054"/>
    </source>
</evidence>
<keyword evidence="1 2" id="KW-0175">Coiled coil</keyword>
<dbReference type="Pfam" id="PF22486">
    <property type="entry name" value="MATH_2"/>
    <property type="match status" value="1"/>
</dbReference>
<feature type="domain" description="MATH" evidence="3">
    <location>
        <begin position="2"/>
        <end position="127"/>
    </location>
</feature>
<dbReference type="InterPro" id="IPR008974">
    <property type="entry name" value="TRAF-like"/>
</dbReference>
<evidence type="ECO:0000313" key="5">
    <source>
        <dbReference type="Proteomes" id="UP001152523"/>
    </source>
</evidence>
<dbReference type="Gene3D" id="2.60.210.10">
    <property type="entry name" value="Apoptosis, Tumor Necrosis Factor Receptor Associated Protein 2, Chain A"/>
    <property type="match status" value="1"/>
</dbReference>
<evidence type="ECO:0000313" key="4">
    <source>
        <dbReference type="EMBL" id="CAH9096566.1"/>
    </source>
</evidence>
<evidence type="ECO:0000256" key="2">
    <source>
        <dbReference type="SAM" id="Coils"/>
    </source>
</evidence>
<feature type="coiled-coil region" evidence="2">
    <location>
        <begin position="278"/>
        <end position="330"/>
    </location>
</feature>
<sequence length="358" mass="41161">MMSKFTWRIEDFSKIKHKKMYSVTFVVNEYKWRLCLFPKGSQTDHLSLFLRVADASSLPDGWSITTKFSLALINQIDPNKTIKRDRESKYEAQSTSRGYTSFISLSKFHNQSEGYLVDDICLVETEISMLTDASLASNDKVVDSSLALDLDGSVYVEAQSFLESLPKRPSSFGCTGSNDLKCEMDFLKGTSHSAKEIIDTLISHPLDVLAEPRNETAILESLSSLTAHIYLKHTFPEMIQEWRRQRKGRSGHPWSSFEHTRNLLEDLVKRGEGIKAKLEKLYKKEREFEAQLEAIENCSLSLKEERQELLNQIKMAYSLAEEQARNYTEAEEVEVDLAIKQLELRLKSKWAATRLLFY</sequence>
<accession>A0AAV0DET0</accession>
<dbReference type="AlphaFoldDB" id="A0AAV0DET0"/>
<evidence type="ECO:0000259" key="3">
    <source>
        <dbReference type="PROSITE" id="PS50144"/>
    </source>
</evidence>
<proteinExistence type="predicted"/>